<gene>
    <name evidence="2" type="ORF">H8716_14390</name>
</gene>
<comment type="caution">
    <text evidence="2">The sequence shown here is derived from an EMBL/GenBank/DDBJ whole genome shotgun (WGS) entry which is preliminary data.</text>
</comment>
<proteinExistence type="predicted"/>
<keyword evidence="3" id="KW-1185">Reference proteome</keyword>
<dbReference type="Pfam" id="PF04307">
    <property type="entry name" value="YdjM"/>
    <property type="match status" value="1"/>
</dbReference>
<keyword evidence="1" id="KW-1133">Transmembrane helix</keyword>
<dbReference type="Proteomes" id="UP000657421">
    <property type="component" value="Unassembled WGS sequence"/>
</dbReference>
<organism evidence="2 3">
    <name type="scientific">Jingyaoa shaoxingensis</name>
    <dbReference type="NCBI Taxonomy" id="2763671"/>
    <lineage>
        <taxon>Bacteria</taxon>
        <taxon>Bacillati</taxon>
        <taxon>Bacillota</taxon>
        <taxon>Clostridia</taxon>
        <taxon>Lachnospirales</taxon>
        <taxon>Lachnospiraceae</taxon>
        <taxon>Jingyaoa</taxon>
    </lineage>
</organism>
<dbReference type="RefSeq" id="WP_249309736.1">
    <property type="nucleotide sequence ID" value="NZ_JACRSZ010000017.1"/>
</dbReference>
<keyword evidence="2" id="KW-0378">Hydrolase</keyword>
<feature type="transmembrane region" description="Helical" evidence="1">
    <location>
        <begin position="26"/>
        <end position="44"/>
    </location>
</feature>
<reference evidence="2 3" key="1">
    <citation type="submission" date="2020-08" db="EMBL/GenBank/DDBJ databases">
        <title>Genome public.</title>
        <authorList>
            <person name="Liu C."/>
            <person name="Sun Q."/>
        </authorList>
    </citation>
    <scope>NUCLEOTIDE SEQUENCE [LARGE SCALE GENOMIC DNA]</scope>
    <source>
        <strain evidence="2 3">NSJ-46</strain>
    </source>
</reference>
<name>A0ABR7NCW3_9FIRM</name>
<feature type="transmembrane region" description="Helical" evidence="1">
    <location>
        <begin position="180"/>
        <end position="197"/>
    </location>
</feature>
<feature type="transmembrane region" description="Helical" evidence="1">
    <location>
        <begin position="88"/>
        <end position="106"/>
    </location>
</feature>
<feature type="transmembrane region" description="Helical" evidence="1">
    <location>
        <begin position="56"/>
        <end position="76"/>
    </location>
</feature>
<sequence length="203" mass="22243">MLGKTHAVVGVTTGLLIMQPVSATELVLGTAASLIGAVISDIDVGSSGSHRDAGKMIALMVSAVVAVGVIDHIWHIGIYSRMIQHTNIVRIWLSVQAFLTICVFGMRSRHRTFMHSFLAMALLSGCLWLFLPSTVGYFAVGFLSHLMLDFFNKKGEQLFYPAKKFCGIRLLSSSGLVNDVLFGVGFLAAVRVVWIFIRKIYLH</sequence>
<feature type="transmembrane region" description="Helical" evidence="1">
    <location>
        <begin position="118"/>
        <end position="140"/>
    </location>
</feature>
<keyword evidence="1" id="KW-0812">Transmembrane</keyword>
<dbReference type="InterPro" id="IPR007404">
    <property type="entry name" value="YdjM-like"/>
</dbReference>
<protein>
    <submittedName>
        <fullName evidence="2">Metal-dependent hydrolase</fullName>
    </submittedName>
</protein>
<keyword evidence="1" id="KW-0472">Membrane</keyword>
<evidence type="ECO:0000256" key="1">
    <source>
        <dbReference type="SAM" id="Phobius"/>
    </source>
</evidence>
<dbReference type="EMBL" id="JACRSZ010000017">
    <property type="protein sequence ID" value="MBC8574247.1"/>
    <property type="molecule type" value="Genomic_DNA"/>
</dbReference>
<dbReference type="GO" id="GO:0016787">
    <property type="term" value="F:hydrolase activity"/>
    <property type="evidence" value="ECO:0007669"/>
    <property type="project" value="UniProtKB-KW"/>
</dbReference>
<accession>A0ABR7NCW3</accession>
<evidence type="ECO:0000313" key="3">
    <source>
        <dbReference type="Proteomes" id="UP000657421"/>
    </source>
</evidence>
<evidence type="ECO:0000313" key="2">
    <source>
        <dbReference type="EMBL" id="MBC8574247.1"/>
    </source>
</evidence>